<dbReference type="EMBL" id="CM042030">
    <property type="protein sequence ID" value="KAI3786752.1"/>
    <property type="molecule type" value="Genomic_DNA"/>
</dbReference>
<keyword evidence="2" id="KW-1185">Reference proteome</keyword>
<accession>A0ACB9GTQ0</accession>
<reference evidence="2" key="1">
    <citation type="journal article" date="2022" name="Mol. Ecol. Resour.">
        <title>The genomes of chicory, endive, great burdock and yacon provide insights into Asteraceae palaeo-polyploidization history and plant inulin production.</title>
        <authorList>
            <person name="Fan W."/>
            <person name="Wang S."/>
            <person name="Wang H."/>
            <person name="Wang A."/>
            <person name="Jiang F."/>
            <person name="Liu H."/>
            <person name="Zhao H."/>
            <person name="Xu D."/>
            <person name="Zhang Y."/>
        </authorList>
    </citation>
    <scope>NUCLEOTIDE SEQUENCE [LARGE SCALE GENOMIC DNA]</scope>
    <source>
        <strain evidence="2">cv. Yunnan</strain>
    </source>
</reference>
<evidence type="ECO:0000313" key="2">
    <source>
        <dbReference type="Proteomes" id="UP001056120"/>
    </source>
</evidence>
<protein>
    <submittedName>
        <fullName evidence="1">Uncharacterized protein</fullName>
    </submittedName>
</protein>
<comment type="caution">
    <text evidence="1">The sequence shown here is derived from an EMBL/GenBank/DDBJ whole genome shotgun (WGS) entry which is preliminary data.</text>
</comment>
<evidence type="ECO:0000313" key="1">
    <source>
        <dbReference type="EMBL" id="KAI3786752.1"/>
    </source>
</evidence>
<name>A0ACB9GTQ0_9ASTR</name>
<reference evidence="1 2" key="2">
    <citation type="journal article" date="2022" name="Mol. Ecol. Resour.">
        <title>The genomes of chicory, endive, great burdock and yacon provide insights into Asteraceae paleo-polyploidization history and plant inulin production.</title>
        <authorList>
            <person name="Fan W."/>
            <person name="Wang S."/>
            <person name="Wang H."/>
            <person name="Wang A."/>
            <person name="Jiang F."/>
            <person name="Liu H."/>
            <person name="Zhao H."/>
            <person name="Xu D."/>
            <person name="Zhang Y."/>
        </authorList>
    </citation>
    <scope>NUCLEOTIDE SEQUENCE [LARGE SCALE GENOMIC DNA]</scope>
    <source>
        <strain evidence="2">cv. Yunnan</strain>
        <tissue evidence="1">Leaves</tissue>
    </source>
</reference>
<dbReference type="Proteomes" id="UP001056120">
    <property type="component" value="Linkage Group LG13"/>
</dbReference>
<gene>
    <name evidence="1" type="ORF">L1987_40684</name>
</gene>
<sequence length="217" mass="25729">MENNKDLEVEYTRGNLEMHTKAYFVEQMEIERIERDMVEIVVAWLASIMTKELQEKEMREMEKAEEISLRKRVVDNISTTYSRRPKKAKVVSDPEPEMIKSPEKVQAPEKPRYPVITFSRKKSFPFERKYIKRKLTPAKTPKSLETIRFKSPIVVTSSIKVDVEAGKIKEDYITFLKKHNFRSKQMKNIKIENLKTHVDRIKQERDITSIYDSLNET</sequence>
<organism evidence="1 2">
    <name type="scientific">Smallanthus sonchifolius</name>
    <dbReference type="NCBI Taxonomy" id="185202"/>
    <lineage>
        <taxon>Eukaryota</taxon>
        <taxon>Viridiplantae</taxon>
        <taxon>Streptophyta</taxon>
        <taxon>Embryophyta</taxon>
        <taxon>Tracheophyta</taxon>
        <taxon>Spermatophyta</taxon>
        <taxon>Magnoliopsida</taxon>
        <taxon>eudicotyledons</taxon>
        <taxon>Gunneridae</taxon>
        <taxon>Pentapetalae</taxon>
        <taxon>asterids</taxon>
        <taxon>campanulids</taxon>
        <taxon>Asterales</taxon>
        <taxon>Asteraceae</taxon>
        <taxon>Asteroideae</taxon>
        <taxon>Heliantheae alliance</taxon>
        <taxon>Millerieae</taxon>
        <taxon>Smallanthus</taxon>
    </lineage>
</organism>
<proteinExistence type="predicted"/>